<evidence type="ECO:0000313" key="2">
    <source>
        <dbReference type="EMBL" id="AMP35173.1"/>
    </source>
</evidence>
<keyword evidence="1" id="KW-1133">Transmembrane helix</keyword>
<keyword evidence="1" id="KW-0472">Membrane</keyword>
<dbReference type="EMBL" id="KU302800">
    <property type="protein sequence ID" value="AMP35173.1"/>
    <property type="molecule type" value="Genomic_DNA"/>
</dbReference>
<geneLocation type="plasmid" evidence="2">
    <name>pKPC3_SZ</name>
</geneLocation>
<organism evidence="2">
    <name type="scientific">Enterobacter cloacae</name>
    <dbReference type="NCBI Taxonomy" id="550"/>
    <lineage>
        <taxon>Bacteria</taxon>
        <taxon>Pseudomonadati</taxon>
        <taxon>Pseudomonadota</taxon>
        <taxon>Gammaproteobacteria</taxon>
        <taxon>Enterobacterales</taxon>
        <taxon>Enterobacteriaceae</taxon>
        <taxon>Enterobacter</taxon>
        <taxon>Enterobacter cloacae complex</taxon>
    </lineage>
</organism>
<proteinExistence type="predicted"/>
<protein>
    <submittedName>
        <fullName evidence="2">Uncharacterized protein</fullName>
    </submittedName>
</protein>
<dbReference type="AlphaFoldDB" id="A0A142BQ15"/>
<keyword evidence="1" id="KW-0812">Transmembrane</keyword>
<accession>A0A142BQ15</accession>
<evidence type="ECO:0000256" key="1">
    <source>
        <dbReference type="SAM" id="Phobius"/>
    </source>
</evidence>
<name>A0A142BQ15_ENTCL</name>
<sequence>MVDIKDIYDIFLTYTFIEKGVVILAILVTMQAAISLAVNLFKKCRR</sequence>
<feature type="transmembrane region" description="Helical" evidence="1">
    <location>
        <begin position="20"/>
        <end position="41"/>
    </location>
</feature>
<reference evidence="2" key="1">
    <citation type="journal article" date="2016" name="Antimicrob. Agents Chemother.">
        <title>Genomic characterization of Enterobacter cloacae isolates from China that co-produce KPC-3 and NDM-1 carbapenemases.</title>
        <authorList>
            <person name="Du H."/>
            <person name="Chen L."/>
            <person name="Chavda K.D."/>
            <person name="Pandey R."/>
            <person name="Zhang H."/>
            <person name="Xie X."/>
            <person name="Tang Y.W."/>
            <person name="Kreiswirth B.N."/>
        </authorList>
    </citation>
    <scope>NUCLEOTIDE SEQUENCE</scope>
    <source>
        <strain evidence="2">SZECL1</strain>
        <plasmid evidence="2">pKPC3_SZ</plasmid>
    </source>
</reference>
<keyword evidence="2" id="KW-0614">Plasmid</keyword>